<dbReference type="Gene3D" id="3.30.870.10">
    <property type="entry name" value="Endonuclease Chain A"/>
    <property type="match status" value="2"/>
</dbReference>
<protein>
    <submittedName>
        <fullName evidence="3">Phospholipase D-like domain-containing protein</fullName>
    </submittedName>
</protein>
<feature type="domain" description="PLD phosphodiesterase" evidence="2">
    <location>
        <begin position="141"/>
        <end position="168"/>
    </location>
</feature>
<dbReference type="RefSeq" id="WP_268004190.1">
    <property type="nucleotide sequence ID" value="NZ_BSUT01000001.1"/>
</dbReference>
<evidence type="ECO:0000313" key="4">
    <source>
        <dbReference type="Proteomes" id="UP001164761"/>
    </source>
</evidence>
<dbReference type="PROSITE" id="PS50035">
    <property type="entry name" value="PLD"/>
    <property type="match status" value="2"/>
</dbReference>
<evidence type="ECO:0000256" key="1">
    <source>
        <dbReference type="SAM" id="SignalP"/>
    </source>
</evidence>
<dbReference type="SUPFAM" id="SSF56024">
    <property type="entry name" value="Phospholipase D/nuclease"/>
    <property type="match status" value="2"/>
</dbReference>
<dbReference type="PANTHER" id="PTHR21248">
    <property type="entry name" value="CARDIOLIPIN SYNTHASE"/>
    <property type="match status" value="1"/>
</dbReference>
<dbReference type="Proteomes" id="UP001164761">
    <property type="component" value="Chromosome"/>
</dbReference>
<proteinExistence type="predicted"/>
<keyword evidence="4" id="KW-1185">Reference proteome</keyword>
<feature type="chain" id="PRO_5046998193" evidence="1">
    <location>
        <begin position="26"/>
        <end position="419"/>
    </location>
</feature>
<evidence type="ECO:0000259" key="2">
    <source>
        <dbReference type="PROSITE" id="PS50035"/>
    </source>
</evidence>
<dbReference type="EMBL" id="CP104067">
    <property type="protein sequence ID" value="WAH40293.1"/>
    <property type="molecule type" value="Genomic_DNA"/>
</dbReference>
<name>A0ABY6ZCM5_9BACL</name>
<sequence length="419" mass="44401">MYQKVLLSGIVLTCCVGLSGCSADASITPAKTATSATSPITATTTKTATSSASAITWIPEPGSAAKPWVNAIDSARSMVYLNEYLVTDKPIVEALISAANRGVDVKVIADAHPYDDSSAVTQERAEFAKTKVQIKLWSPSANSFDHAKYMVVDGETAIVGSANAAYSAMEGGSNLEGDVAVNGGTVPITLSQLFTADWSGKSVSSPKYPLIVSPGSESGILSLLKQTEAVSVASEELGSDQAILQAMEQKGTELRLLLPTSISSSDMNNARTLAAHGVQVRILKSPYVHAKVIISDSKLFVGSENLTTTSLNENREVGIVVDDESVVNQATTWFSTYWSKATPLNAMYSAGTETKTKTKASSYPYLSLGLTESQVKAKWGNPSSVSHTTYHGAPETVWHCLGGDVCYFNSSGRLVYIKR</sequence>
<organism evidence="3 4">
    <name type="scientific">Alicyclobacillus fastidiosus</name>
    <dbReference type="NCBI Taxonomy" id="392011"/>
    <lineage>
        <taxon>Bacteria</taxon>
        <taxon>Bacillati</taxon>
        <taxon>Bacillota</taxon>
        <taxon>Bacilli</taxon>
        <taxon>Bacillales</taxon>
        <taxon>Alicyclobacillaceae</taxon>
        <taxon>Alicyclobacillus</taxon>
    </lineage>
</organism>
<feature type="signal peptide" evidence="1">
    <location>
        <begin position="1"/>
        <end position="25"/>
    </location>
</feature>
<keyword evidence="1" id="KW-0732">Signal</keyword>
<accession>A0ABY6ZCM5</accession>
<reference evidence="3" key="1">
    <citation type="submission" date="2022-08" db="EMBL/GenBank/DDBJ databases">
        <title>Alicyclobacillus fastidiosus DSM 17978, complete genome.</title>
        <authorList>
            <person name="Wang Q."/>
            <person name="Cai R."/>
            <person name="Wang Z."/>
        </authorList>
    </citation>
    <scope>NUCLEOTIDE SEQUENCE</scope>
    <source>
        <strain evidence="3">DSM 17978</strain>
    </source>
</reference>
<dbReference type="CDD" id="cd09128">
    <property type="entry name" value="PLDc_unchar1_2"/>
    <property type="match status" value="1"/>
</dbReference>
<dbReference type="Pfam" id="PF13091">
    <property type="entry name" value="PLDc_2"/>
    <property type="match status" value="2"/>
</dbReference>
<feature type="domain" description="PLD phosphodiesterase" evidence="2">
    <location>
        <begin position="284"/>
        <end position="310"/>
    </location>
</feature>
<dbReference type="PROSITE" id="PS51257">
    <property type="entry name" value="PROKAR_LIPOPROTEIN"/>
    <property type="match status" value="1"/>
</dbReference>
<dbReference type="PANTHER" id="PTHR21248:SF22">
    <property type="entry name" value="PHOSPHOLIPASE D"/>
    <property type="match status" value="1"/>
</dbReference>
<dbReference type="InterPro" id="IPR025202">
    <property type="entry name" value="PLD-like_dom"/>
</dbReference>
<dbReference type="InterPro" id="IPR001736">
    <property type="entry name" value="PLipase_D/transphosphatidylase"/>
</dbReference>
<evidence type="ECO:0000313" key="3">
    <source>
        <dbReference type="EMBL" id="WAH40293.1"/>
    </source>
</evidence>
<gene>
    <name evidence="3" type="ORF">NZD89_18215</name>
</gene>
<dbReference type="SMART" id="SM00155">
    <property type="entry name" value="PLDc"/>
    <property type="match status" value="2"/>
</dbReference>